<evidence type="ECO:0000256" key="2">
    <source>
        <dbReference type="ARBA" id="ARBA00022840"/>
    </source>
</evidence>
<dbReference type="InterPro" id="IPR017871">
    <property type="entry name" value="ABC_transporter-like_CS"/>
</dbReference>
<reference evidence="5 6" key="1">
    <citation type="submission" date="2021-05" db="EMBL/GenBank/DDBJ databases">
        <title>Fusibacter ferrireducens sp. nov., an anaerobic, sulfur- and Fe-reducing bacterium isolated from the mangrove sediment.</title>
        <authorList>
            <person name="Qiu D."/>
        </authorList>
    </citation>
    <scope>NUCLEOTIDE SEQUENCE [LARGE SCALE GENOMIC DNA]</scope>
    <source>
        <strain evidence="5 6">DSM 12116</strain>
    </source>
</reference>
<comment type="caution">
    <text evidence="5">The sequence shown here is derived from an EMBL/GenBank/DDBJ whole genome shotgun (WGS) entry which is preliminary data.</text>
</comment>
<evidence type="ECO:0000313" key="6">
    <source>
        <dbReference type="Proteomes" id="UP000746471"/>
    </source>
</evidence>
<dbReference type="InterPro" id="IPR051309">
    <property type="entry name" value="ABCF_ATPase"/>
</dbReference>
<feature type="domain" description="ABC transporter" evidence="4">
    <location>
        <begin position="329"/>
        <end position="542"/>
    </location>
</feature>
<dbReference type="PANTHER" id="PTHR42855">
    <property type="entry name" value="ABC TRANSPORTER ATP-BINDING SUBUNIT"/>
    <property type="match status" value="1"/>
</dbReference>
<evidence type="ECO:0000313" key="5">
    <source>
        <dbReference type="EMBL" id="MBS7525767.1"/>
    </source>
</evidence>
<gene>
    <name evidence="5" type="ORF">KHM83_03645</name>
</gene>
<dbReference type="Pfam" id="PF12848">
    <property type="entry name" value="ABC_tran_Xtn"/>
    <property type="match status" value="1"/>
</dbReference>
<dbReference type="PANTHER" id="PTHR42855:SF2">
    <property type="entry name" value="DRUG RESISTANCE ABC TRANSPORTER,ATP-BINDING PROTEIN"/>
    <property type="match status" value="1"/>
</dbReference>
<dbReference type="Gene3D" id="3.40.50.300">
    <property type="entry name" value="P-loop containing nucleotide triphosphate hydrolases"/>
    <property type="match status" value="2"/>
</dbReference>
<organism evidence="5 6">
    <name type="scientific">Fusibacter paucivorans</name>
    <dbReference type="NCBI Taxonomy" id="76009"/>
    <lineage>
        <taxon>Bacteria</taxon>
        <taxon>Bacillati</taxon>
        <taxon>Bacillota</taxon>
        <taxon>Clostridia</taxon>
        <taxon>Eubacteriales</taxon>
        <taxon>Eubacteriales Family XII. Incertae Sedis</taxon>
        <taxon>Fusibacter</taxon>
    </lineage>
</organism>
<dbReference type="GO" id="GO:0005524">
    <property type="term" value="F:ATP binding"/>
    <property type="evidence" value="ECO:0007669"/>
    <property type="project" value="UniProtKB-KW"/>
</dbReference>
<name>A0ABS5PNZ3_9FIRM</name>
<dbReference type="InterPro" id="IPR003439">
    <property type="entry name" value="ABC_transporter-like_ATP-bd"/>
</dbReference>
<feature type="coiled-coil region" evidence="3">
    <location>
        <begin position="559"/>
        <end position="636"/>
    </location>
</feature>
<dbReference type="PROSITE" id="PS00211">
    <property type="entry name" value="ABC_TRANSPORTER_1"/>
    <property type="match status" value="2"/>
</dbReference>
<feature type="coiled-coil region" evidence="3">
    <location>
        <begin position="245"/>
        <end position="282"/>
    </location>
</feature>
<dbReference type="EMBL" id="JAHBCL010000005">
    <property type="protein sequence ID" value="MBS7525767.1"/>
    <property type="molecule type" value="Genomic_DNA"/>
</dbReference>
<evidence type="ECO:0000256" key="1">
    <source>
        <dbReference type="ARBA" id="ARBA00022741"/>
    </source>
</evidence>
<dbReference type="InterPro" id="IPR003593">
    <property type="entry name" value="AAA+_ATPase"/>
</dbReference>
<dbReference type="InterPro" id="IPR032781">
    <property type="entry name" value="ABC_tran_Xtn"/>
</dbReference>
<dbReference type="Gene3D" id="1.10.287.380">
    <property type="entry name" value="Valyl-tRNA synthetase, C-terminal domain"/>
    <property type="match status" value="1"/>
</dbReference>
<accession>A0ABS5PNZ3</accession>
<feature type="domain" description="ABC transporter" evidence="4">
    <location>
        <begin position="4"/>
        <end position="260"/>
    </location>
</feature>
<keyword evidence="2 5" id="KW-0067">ATP-binding</keyword>
<protein>
    <submittedName>
        <fullName evidence="5">ABC-F family ATP-binding cassette domain-containing protein</fullName>
    </submittedName>
</protein>
<evidence type="ECO:0000259" key="4">
    <source>
        <dbReference type="PROSITE" id="PS50893"/>
    </source>
</evidence>
<dbReference type="SMART" id="SM00382">
    <property type="entry name" value="AAA"/>
    <property type="match status" value="2"/>
</dbReference>
<dbReference type="NCBIfam" id="NF000355">
    <property type="entry name" value="ribo_prot_ABC_F"/>
    <property type="match status" value="1"/>
</dbReference>
<dbReference type="RefSeq" id="WP_213235555.1">
    <property type="nucleotide sequence ID" value="NZ_JAHBCL010000005.1"/>
</dbReference>
<dbReference type="InterPro" id="IPR027417">
    <property type="entry name" value="P-loop_NTPase"/>
</dbReference>
<dbReference type="Pfam" id="PF00005">
    <property type="entry name" value="ABC_tran"/>
    <property type="match status" value="2"/>
</dbReference>
<dbReference type="SUPFAM" id="SSF52540">
    <property type="entry name" value="P-loop containing nucleoside triphosphate hydrolases"/>
    <property type="match status" value="2"/>
</dbReference>
<dbReference type="PROSITE" id="PS50893">
    <property type="entry name" value="ABC_TRANSPORTER_2"/>
    <property type="match status" value="2"/>
</dbReference>
<proteinExistence type="predicted"/>
<dbReference type="Proteomes" id="UP000746471">
    <property type="component" value="Unassembled WGS sequence"/>
</dbReference>
<sequence>MIALSCTNISKSYGIDTILEDISFTASKGDRIGLIGANGAGKTTLMRILTGESSRDSGDLFISKEMTIGYLAQNTTIDMHLSAFEYCLEVFKDVLNIERQMRTLEKELAAATPNDSDALLKQYAALQEAFDQASGYEVDSRIHGVLNGLGFELESHHKSVNQLSGGQKSRVGIARLLLKQPDILLLDEPTNHLDIQAIKWLETYLKEYDGTVIIISHDRYFLDQVTTKIYEIEFKQLYEYTGNYSQFLKVKQSNYEAALKKYEQQTKAVQKQEALIKSYKERGTEKLAKRARSREKRLAHVERVDRPLLLRSHFTIHLQSNTQSGREVLIAENIAKSYGEHQIFQNASFEIYRGEKIGLIGPNGVGKTTLFRILLGQLEADTGAITMGHHVVPGYYDQELRNLSNDSSVLSEIHDAYPQLSLTEARTLLGAFLFSGDDIEKRVPDLSGGEKSRLSLLKLMLSGDNLLLLDEPTNHLDLMAKEALEDALTAYDGTLFAISHDRYFLNKICTKIFDLTPDGINSYWGNYDYYLEKLEEAAWLSKEPTPEPQITKTKQREIARREKAKKSEAKAQRKALEALEEAIHEAEEHLHELQLALCDEAVFSDSDKAKAVNDDIANQTVQIEALYQDLEQLLEENE</sequence>
<dbReference type="InterPro" id="IPR037118">
    <property type="entry name" value="Val-tRNA_synth_C_sf"/>
</dbReference>
<dbReference type="CDD" id="cd03221">
    <property type="entry name" value="ABCF_EF-3"/>
    <property type="match status" value="2"/>
</dbReference>
<keyword evidence="3" id="KW-0175">Coiled coil</keyword>
<keyword evidence="1" id="KW-0547">Nucleotide-binding</keyword>
<evidence type="ECO:0000256" key="3">
    <source>
        <dbReference type="SAM" id="Coils"/>
    </source>
</evidence>
<keyword evidence="6" id="KW-1185">Reference proteome</keyword>